<dbReference type="AlphaFoldDB" id="A0A0N5CJ46"/>
<proteinExistence type="predicted"/>
<protein>
    <submittedName>
        <fullName evidence="3">Ovule protein</fullName>
    </submittedName>
</protein>
<evidence type="ECO:0000313" key="1">
    <source>
        <dbReference type="EMBL" id="VDM94848.1"/>
    </source>
</evidence>
<name>A0A0N5CJ46_THECL</name>
<reference evidence="3" key="1">
    <citation type="submission" date="2017-02" db="UniProtKB">
        <authorList>
            <consortium name="WormBaseParasite"/>
        </authorList>
    </citation>
    <scope>IDENTIFICATION</scope>
</reference>
<dbReference type="WBParaSite" id="TCLT_0000003401-mRNA-1">
    <property type="protein sequence ID" value="TCLT_0000003401-mRNA-1"/>
    <property type="gene ID" value="TCLT_0000003401"/>
</dbReference>
<dbReference type="STRING" id="103827.A0A0N5CJ46"/>
<accession>A0A0N5CJ46</accession>
<evidence type="ECO:0000313" key="3">
    <source>
        <dbReference type="WBParaSite" id="TCLT_0000003401-mRNA-1"/>
    </source>
</evidence>
<dbReference type="OrthoDB" id="5844974at2759"/>
<keyword evidence="2" id="KW-1185">Reference proteome</keyword>
<dbReference type="Proteomes" id="UP000276776">
    <property type="component" value="Unassembled WGS sequence"/>
</dbReference>
<dbReference type="EMBL" id="UYYF01000002">
    <property type="protein sequence ID" value="VDM94848.1"/>
    <property type="molecule type" value="Genomic_DNA"/>
</dbReference>
<gene>
    <name evidence="1" type="ORF">TCLT_LOCUS35</name>
</gene>
<sequence>MPDVYAHFVQGGNNLKSLYATSIEDSDQKINWNLLFAIIYSVLSPAKSGAGDKQNVVSCFNFSSCRKVDFRSMLSTFIT</sequence>
<evidence type="ECO:0000313" key="2">
    <source>
        <dbReference type="Proteomes" id="UP000276776"/>
    </source>
</evidence>
<reference evidence="1 2" key="2">
    <citation type="submission" date="2018-11" db="EMBL/GenBank/DDBJ databases">
        <authorList>
            <consortium name="Pathogen Informatics"/>
        </authorList>
    </citation>
    <scope>NUCLEOTIDE SEQUENCE [LARGE SCALE GENOMIC DNA]</scope>
</reference>
<organism evidence="3">
    <name type="scientific">Thelazia callipaeda</name>
    <name type="common">Oriental eyeworm</name>
    <name type="synonym">Parasitic nematode</name>
    <dbReference type="NCBI Taxonomy" id="103827"/>
    <lineage>
        <taxon>Eukaryota</taxon>
        <taxon>Metazoa</taxon>
        <taxon>Ecdysozoa</taxon>
        <taxon>Nematoda</taxon>
        <taxon>Chromadorea</taxon>
        <taxon>Rhabditida</taxon>
        <taxon>Spirurina</taxon>
        <taxon>Spiruromorpha</taxon>
        <taxon>Thelazioidea</taxon>
        <taxon>Thelaziidae</taxon>
        <taxon>Thelazia</taxon>
    </lineage>
</organism>
<dbReference type="OMA" id="EKNWKAN"/>